<dbReference type="Proteomes" id="UP000001492">
    <property type="component" value="Chromosome 1"/>
</dbReference>
<reference evidence="2" key="1">
    <citation type="submission" date="2010-12" db="EMBL/GenBank/DDBJ databases">
        <title>Complete sequence of chromosome 1 of Asticcacaulis excentricus CB 48.</title>
        <authorList>
            <consortium name="US DOE Joint Genome Institute"/>
            <person name="Lucas S."/>
            <person name="Copeland A."/>
            <person name="Lapidus A."/>
            <person name="Cheng J.-F."/>
            <person name="Bruce D."/>
            <person name="Goodwin L."/>
            <person name="Pitluck S."/>
            <person name="Teshima H."/>
            <person name="Davenport K."/>
            <person name="Detter J.C."/>
            <person name="Han C."/>
            <person name="Tapia R."/>
            <person name="Land M."/>
            <person name="Hauser L."/>
            <person name="Jeffries C."/>
            <person name="Kyrpides N."/>
            <person name="Ivanova N."/>
            <person name="Ovchinnikova G."/>
            <person name="Brun Y.V."/>
            <person name="Woyke T."/>
        </authorList>
    </citation>
    <scope>NUCLEOTIDE SEQUENCE [LARGE SCALE GENOMIC DNA]</scope>
    <source>
        <strain evidence="2">ATCC 15261 / DSM 4724 / KCTC 12464 / NCIMB 9791 / VKM B-1370 / CB 48</strain>
    </source>
</reference>
<keyword evidence="2" id="KW-1185">Reference proteome</keyword>
<sequence length="46" mass="5279">MGPMQSYHNGSAIISHRRRREKFNCLTSHSVANDNPNLKIQPLEVM</sequence>
<accession>E8RMW8</accession>
<dbReference type="AlphaFoldDB" id="E8RMW8"/>
<name>E8RMW8_ASTEC</name>
<evidence type="ECO:0000313" key="1">
    <source>
        <dbReference type="EMBL" id="ADU11731.1"/>
    </source>
</evidence>
<proteinExistence type="predicted"/>
<dbReference type="EMBL" id="CP002395">
    <property type="protein sequence ID" value="ADU11731.1"/>
    <property type="molecule type" value="Genomic_DNA"/>
</dbReference>
<dbReference type="HOGENOM" id="CLU_3179646_0_0_5"/>
<protein>
    <submittedName>
        <fullName evidence="1">Uncharacterized protein</fullName>
    </submittedName>
</protein>
<gene>
    <name evidence="1" type="ordered locus">Astex_0027</name>
</gene>
<dbReference type="STRING" id="573065.Astex_0027"/>
<dbReference type="KEGG" id="aex:Astex_0027"/>
<organism evidence="1 2">
    <name type="scientific">Asticcacaulis excentricus (strain ATCC 15261 / DSM 4724 / KCTC 12464 / NCIMB 9791 / VKM B-1370 / CB 48)</name>
    <dbReference type="NCBI Taxonomy" id="573065"/>
    <lineage>
        <taxon>Bacteria</taxon>
        <taxon>Pseudomonadati</taxon>
        <taxon>Pseudomonadota</taxon>
        <taxon>Alphaproteobacteria</taxon>
        <taxon>Caulobacterales</taxon>
        <taxon>Caulobacteraceae</taxon>
        <taxon>Asticcacaulis</taxon>
    </lineage>
</organism>
<evidence type="ECO:0000313" key="2">
    <source>
        <dbReference type="Proteomes" id="UP000001492"/>
    </source>
</evidence>